<dbReference type="AlphaFoldDB" id="U4LGY4"/>
<evidence type="ECO:0000313" key="2">
    <source>
        <dbReference type="Proteomes" id="UP000018144"/>
    </source>
</evidence>
<accession>U4LGY4</accession>
<organism evidence="1 2">
    <name type="scientific">Pyronema omphalodes (strain CBS 100304)</name>
    <name type="common">Pyronema confluens</name>
    <dbReference type="NCBI Taxonomy" id="1076935"/>
    <lineage>
        <taxon>Eukaryota</taxon>
        <taxon>Fungi</taxon>
        <taxon>Dikarya</taxon>
        <taxon>Ascomycota</taxon>
        <taxon>Pezizomycotina</taxon>
        <taxon>Pezizomycetes</taxon>
        <taxon>Pezizales</taxon>
        <taxon>Pyronemataceae</taxon>
        <taxon>Pyronema</taxon>
    </lineage>
</organism>
<name>U4LGY4_PYROM</name>
<protein>
    <submittedName>
        <fullName evidence="1">Uncharacterized protein</fullName>
    </submittedName>
</protein>
<sequence>MANGQRRNESLCQLTFLIALLAASLQKLA</sequence>
<gene>
    <name evidence="1" type="ORF">PCON_10306</name>
</gene>
<keyword evidence="2" id="KW-1185">Reference proteome</keyword>
<proteinExistence type="predicted"/>
<dbReference type="Proteomes" id="UP000018144">
    <property type="component" value="Unassembled WGS sequence"/>
</dbReference>
<dbReference type="EMBL" id="HF935557">
    <property type="protein sequence ID" value="CCX31178.1"/>
    <property type="molecule type" value="Genomic_DNA"/>
</dbReference>
<reference evidence="1 2" key="1">
    <citation type="journal article" date="2013" name="PLoS Genet.">
        <title>The genome and development-dependent transcriptomes of Pyronema confluens: a window into fungal evolution.</title>
        <authorList>
            <person name="Traeger S."/>
            <person name="Altegoer F."/>
            <person name="Freitag M."/>
            <person name="Gabaldon T."/>
            <person name="Kempken F."/>
            <person name="Kumar A."/>
            <person name="Marcet-Houben M."/>
            <person name="Poggeler S."/>
            <person name="Stajich J.E."/>
            <person name="Nowrousian M."/>
        </authorList>
    </citation>
    <scope>NUCLEOTIDE SEQUENCE [LARGE SCALE GENOMIC DNA]</scope>
    <source>
        <strain evidence="2">CBS 100304</strain>
        <tissue evidence="1">Vegetative mycelium</tissue>
    </source>
</reference>
<evidence type="ECO:0000313" key="1">
    <source>
        <dbReference type="EMBL" id="CCX31178.1"/>
    </source>
</evidence>